<gene>
    <name evidence="2" type="ORF">CVT25_012924</name>
</gene>
<sequence>MSFIDTPAASSSSTPANSRSRGKQPAVPRHFQTLSTPEVMDLLADDETAQNICSQFKDPDIVLAIDELAKVSRAHQQEEHQSHVQQSMATILLDRLQLWGFERELYDVLKEIRCESPTVRKPVLSLLVLFPLALLPIVELFCLPPPLPQDLPFLHHHLEDLQKQRLTNEARPMLRRLQRVALQAQHRSHAITVENLDTFDPNALYSNASTVIDMHQDILSEIAATAQKTANTLTPIIEELMTIFSTTQESPTPQANHTETDILSEIAATAQKTANTLTPIIEELMTIFSTTQESPTPQANHTETVEATE</sequence>
<dbReference type="AlphaFoldDB" id="A0A409XLR0"/>
<organism evidence="2 3">
    <name type="scientific">Psilocybe cyanescens</name>
    <dbReference type="NCBI Taxonomy" id="93625"/>
    <lineage>
        <taxon>Eukaryota</taxon>
        <taxon>Fungi</taxon>
        <taxon>Dikarya</taxon>
        <taxon>Basidiomycota</taxon>
        <taxon>Agaricomycotina</taxon>
        <taxon>Agaricomycetes</taxon>
        <taxon>Agaricomycetidae</taxon>
        <taxon>Agaricales</taxon>
        <taxon>Agaricineae</taxon>
        <taxon>Strophariaceae</taxon>
        <taxon>Psilocybe</taxon>
    </lineage>
</organism>
<protein>
    <submittedName>
        <fullName evidence="2">Uncharacterized protein</fullName>
    </submittedName>
</protein>
<feature type="region of interest" description="Disordered" evidence="1">
    <location>
        <begin position="1"/>
        <end position="31"/>
    </location>
</feature>
<feature type="non-terminal residue" evidence="2">
    <location>
        <position position="309"/>
    </location>
</feature>
<evidence type="ECO:0000313" key="3">
    <source>
        <dbReference type="Proteomes" id="UP000283269"/>
    </source>
</evidence>
<dbReference type="InParanoid" id="A0A409XLR0"/>
<dbReference type="EMBL" id="NHYD01001263">
    <property type="protein sequence ID" value="PPQ91729.1"/>
    <property type="molecule type" value="Genomic_DNA"/>
</dbReference>
<evidence type="ECO:0000313" key="2">
    <source>
        <dbReference type="EMBL" id="PPQ91729.1"/>
    </source>
</evidence>
<name>A0A409XLR0_PSICY</name>
<proteinExistence type="predicted"/>
<dbReference type="Proteomes" id="UP000283269">
    <property type="component" value="Unassembled WGS sequence"/>
</dbReference>
<reference evidence="2 3" key="1">
    <citation type="journal article" date="2018" name="Evol. Lett.">
        <title>Horizontal gene cluster transfer increased hallucinogenic mushroom diversity.</title>
        <authorList>
            <person name="Reynolds H.T."/>
            <person name="Vijayakumar V."/>
            <person name="Gluck-Thaler E."/>
            <person name="Korotkin H.B."/>
            <person name="Matheny P.B."/>
            <person name="Slot J.C."/>
        </authorList>
    </citation>
    <scope>NUCLEOTIDE SEQUENCE [LARGE SCALE GENOMIC DNA]</scope>
    <source>
        <strain evidence="2 3">2631</strain>
    </source>
</reference>
<evidence type="ECO:0000256" key="1">
    <source>
        <dbReference type="SAM" id="MobiDB-lite"/>
    </source>
</evidence>
<feature type="compositionally biased region" description="Low complexity" evidence="1">
    <location>
        <begin position="1"/>
        <end position="19"/>
    </location>
</feature>
<keyword evidence="3" id="KW-1185">Reference proteome</keyword>
<comment type="caution">
    <text evidence="2">The sequence shown here is derived from an EMBL/GenBank/DDBJ whole genome shotgun (WGS) entry which is preliminary data.</text>
</comment>
<accession>A0A409XLR0</accession>